<organism evidence="1 2">
    <name type="scientific">Vaccinium darrowii</name>
    <dbReference type="NCBI Taxonomy" id="229202"/>
    <lineage>
        <taxon>Eukaryota</taxon>
        <taxon>Viridiplantae</taxon>
        <taxon>Streptophyta</taxon>
        <taxon>Embryophyta</taxon>
        <taxon>Tracheophyta</taxon>
        <taxon>Spermatophyta</taxon>
        <taxon>Magnoliopsida</taxon>
        <taxon>eudicotyledons</taxon>
        <taxon>Gunneridae</taxon>
        <taxon>Pentapetalae</taxon>
        <taxon>asterids</taxon>
        <taxon>Ericales</taxon>
        <taxon>Ericaceae</taxon>
        <taxon>Vaccinioideae</taxon>
        <taxon>Vaccinieae</taxon>
        <taxon>Vaccinium</taxon>
    </lineage>
</organism>
<name>A0ACB7XZW0_9ERIC</name>
<evidence type="ECO:0000313" key="2">
    <source>
        <dbReference type="Proteomes" id="UP000828048"/>
    </source>
</evidence>
<dbReference type="Proteomes" id="UP000828048">
    <property type="component" value="Chromosome 5"/>
</dbReference>
<protein>
    <submittedName>
        <fullName evidence="1">Uncharacterized protein</fullName>
    </submittedName>
</protein>
<gene>
    <name evidence="1" type="ORF">Vadar_015455</name>
</gene>
<dbReference type="EMBL" id="CM037155">
    <property type="protein sequence ID" value="KAH7846562.1"/>
    <property type="molecule type" value="Genomic_DNA"/>
</dbReference>
<accession>A0ACB7XZW0</accession>
<proteinExistence type="predicted"/>
<comment type="caution">
    <text evidence="1">The sequence shown here is derived from an EMBL/GenBank/DDBJ whole genome shotgun (WGS) entry which is preliminary data.</text>
</comment>
<evidence type="ECO:0000313" key="1">
    <source>
        <dbReference type="EMBL" id="KAH7846562.1"/>
    </source>
</evidence>
<reference evidence="1 2" key="1">
    <citation type="journal article" date="2021" name="Hortic Res">
        <title>High-quality reference genome and annotation aids understanding of berry development for evergreen blueberry (Vaccinium darrowii).</title>
        <authorList>
            <person name="Yu J."/>
            <person name="Hulse-Kemp A.M."/>
            <person name="Babiker E."/>
            <person name="Staton M."/>
        </authorList>
    </citation>
    <scope>NUCLEOTIDE SEQUENCE [LARGE SCALE GENOMIC DNA]</scope>
    <source>
        <strain evidence="2">cv. NJ 8807/NJ 8810</strain>
        <tissue evidence="1">Young leaf</tissue>
    </source>
</reference>
<sequence>MQLYLLKFRLSRGNVAVALADDGGLVAAVDHVNLPVSVVVVDDVNDPRSDPWHSLNQPLSEMVMALCITCFK</sequence>
<keyword evidence="2" id="KW-1185">Reference proteome</keyword>